<keyword evidence="2" id="KW-1185">Reference proteome</keyword>
<dbReference type="Proteomes" id="UP000199169">
    <property type="component" value="Unassembled WGS sequence"/>
</dbReference>
<dbReference type="AlphaFoldDB" id="A0A1A8XHY7"/>
<evidence type="ECO:0000313" key="2">
    <source>
        <dbReference type="Proteomes" id="UP000199169"/>
    </source>
</evidence>
<protein>
    <submittedName>
        <fullName evidence="1">Uncharacterized protein</fullName>
    </submittedName>
</protein>
<sequence>MIRVLQEGAMRPLFFVLLARASGAP</sequence>
<evidence type="ECO:0000313" key="1">
    <source>
        <dbReference type="EMBL" id="SBT04804.1"/>
    </source>
</evidence>
<dbReference type="EMBL" id="FLQX01000090">
    <property type="protein sequence ID" value="SBT04804.1"/>
    <property type="molecule type" value="Genomic_DNA"/>
</dbReference>
<proteinExistence type="predicted"/>
<reference evidence="1 2" key="1">
    <citation type="submission" date="2016-06" db="EMBL/GenBank/DDBJ databases">
        <authorList>
            <person name="Kjaerup R.B."/>
            <person name="Dalgaard T.S."/>
            <person name="Juul-Madsen H.R."/>
        </authorList>
    </citation>
    <scope>NUCLEOTIDE SEQUENCE [LARGE SCALE GENOMIC DNA]</scope>
    <source>
        <strain evidence="1">3</strain>
    </source>
</reference>
<accession>A0A1A8XHY7</accession>
<gene>
    <name evidence="1" type="ORF">ACCAA_180069</name>
</gene>
<name>A0A1A8XHY7_9PROT</name>
<organism evidence="1 2">
    <name type="scientific">Candidatus Accumulibacter aalborgensis</name>
    <dbReference type="NCBI Taxonomy" id="1860102"/>
    <lineage>
        <taxon>Bacteria</taxon>
        <taxon>Pseudomonadati</taxon>
        <taxon>Pseudomonadota</taxon>
        <taxon>Betaproteobacteria</taxon>
        <taxon>Candidatus Accumulibacter</taxon>
    </lineage>
</organism>